<feature type="non-terminal residue" evidence="1">
    <location>
        <position position="90"/>
    </location>
</feature>
<keyword evidence="2" id="KW-1185">Reference proteome</keyword>
<dbReference type="Proteomes" id="UP001159363">
    <property type="component" value="Chromosome 1"/>
</dbReference>
<organism evidence="1 2">
    <name type="scientific">Dryococelus australis</name>
    <dbReference type="NCBI Taxonomy" id="614101"/>
    <lineage>
        <taxon>Eukaryota</taxon>
        <taxon>Metazoa</taxon>
        <taxon>Ecdysozoa</taxon>
        <taxon>Arthropoda</taxon>
        <taxon>Hexapoda</taxon>
        <taxon>Insecta</taxon>
        <taxon>Pterygota</taxon>
        <taxon>Neoptera</taxon>
        <taxon>Polyneoptera</taxon>
        <taxon>Phasmatodea</taxon>
        <taxon>Verophasmatodea</taxon>
        <taxon>Anareolatae</taxon>
        <taxon>Phasmatidae</taxon>
        <taxon>Eurycanthinae</taxon>
        <taxon>Dryococelus</taxon>
    </lineage>
</organism>
<dbReference type="EMBL" id="JARBHB010000001">
    <property type="protein sequence ID" value="KAJ8895609.1"/>
    <property type="molecule type" value="Genomic_DNA"/>
</dbReference>
<evidence type="ECO:0000313" key="1">
    <source>
        <dbReference type="EMBL" id="KAJ8895609.1"/>
    </source>
</evidence>
<evidence type="ECO:0000313" key="2">
    <source>
        <dbReference type="Proteomes" id="UP001159363"/>
    </source>
</evidence>
<gene>
    <name evidence="1" type="ORF">PR048_000945</name>
</gene>
<accession>A0ABQ9IFZ4</accession>
<protein>
    <submittedName>
        <fullName evidence="1">Uncharacterized protein</fullName>
    </submittedName>
</protein>
<reference evidence="1 2" key="1">
    <citation type="submission" date="2023-02" db="EMBL/GenBank/DDBJ databases">
        <title>LHISI_Scaffold_Assembly.</title>
        <authorList>
            <person name="Stuart O.P."/>
            <person name="Cleave R."/>
            <person name="Magrath M.J.L."/>
            <person name="Mikheyev A.S."/>
        </authorList>
    </citation>
    <scope>NUCLEOTIDE SEQUENCE [LARGE SCALE GENOMIC DNA]</scope>
    <source>
        <strain evidence="1">Daus_M_001</strain>
        <tissue evidence="1">Leg muscle</tissue>
    </source>
</reference>
<name>A0ABQ9IFZ4_9NEOP</name>
<comment type="caution">
    <text evidence="1">The sequence shown here is derived from an EMBL/GenBank/DDBJ whole genome shotgun (WGS) entry which is preliminary data.</text>
</comment>
<sequence length="90" mass="10383">MQLCIVLCVNPNMLSVWGRPLRGAENKTKVSEKKKRVQERFLITLGLLVDMPKETTENINEGNTARKIFRNAEISAEIIEVNVELIKRFR</sequence>
<proteinExistence type="predicted"/>